<evidence type="ECO:0000313" key="8">
    <source>
        <dbReference type="EMBL" id="CAF9935556.1"/>
    </source>
</evidence>
<dbReference type="AlphaFoldDB" id="A0A8H3G9Q7"/>
<feature type="compositionally biased region" description="Basic and acidic residues" evidence="6">
    <location>
        <begin position="142"/>
        <end position="153"/>
    </location>
</feature>
<organism evidence="8 9">
    <name type="scientific">Alectoria fallacina</name>
    <dbReference type="NCBI Taxonomy" id="1903189"/>
    <lineage>
        <taxon>Eukaryota</taxon>
        <taxon>Fungi</taxon>
        <taxon>Dikarya</taxon>
        <taxon>Ascomycota</taxon>
        <taxon>Pezizomycotina</taxon>
        <taxon>Lecanoromycetes</taxon>
        <taxon>OSLEUM clade</taxon>
        <taxon>Lecanoromycetidae</taxon>
        <taxon>Lecanorales</taxon>
        <taxon>Lecanorineae</taxon>
        <taxon>Parmeliaceae</taxon>
        <taxon>Alectoria</taxon>
    </lineage>
</organism>
<dbReference type="GO" id="GO:0016020">
    <property type="term" value="C:membrane"/>
    <property type="evidence" value="ECO:0007669"/>
    <property type="project" value="UniProtKB-SubCell"/>
</dbReference>
<protein>
    <recommendedName>
        <fullName evidence="7">Rhodopsin domain-containing protein</fullName>
    </recommendedName>
</protein>
<feature type="compositionally biased region" description="Basic residues" evidence="6">
    <location>
        <begin position="84"/>
        <end position="102"/>
    </location>
</feature>
<dbReference type="OrthoDB" id="444631at2759"/>
<comment type="subcellular location">
    <subcellularLocation>
        <location evidence="1">Membrane</location>
        <topology evidence="1">Multi-pass membrane protein</topology>
    </subcellularLocation>
</comment>
<evidence type="ECO:0000256" key="3">
    <source>
        <dbReference type="ARBA" id="ARBA00022989"/>
    </source>
</evidence>
<dbReference type="InterPro" id="IPR049326">
    <property type="entry name" value="Rhodopsin_dom_fungi"/>
</dbReference>
<dbReference type="EMBL" id="CAJPDR010000411">
    <property type="protein sequence ID" value="CAF9935556.1"/>
    <property type="molecule type" value="Genomic_DNA"/>
</dbReference>
<feature type="region of interest" description="Disordered" evidence="6">
    <location>
        <begin position="83"/>
        <end position="153"/>
    </location>
</feature>
<keyword evidence="4" id="KW-0472">Membrane</keyword>
<gene>
    <name evidence="8" type="ORF">ALECFALPRED_006474</name>
</gene>
<evidence type="ECO:0000256" key="2">
    <source>
        <dbReference type="ARBA" id="ARBA00022692"/>
    </source>
</evidence>
<proteinExistence type="inferred from homology"/>
<name>A0A8H3G9Q7_9LECA</name>
<dbReference type="Proteomes" id="UP000664203">
    <property type="component" value="Unassembled WGS sequence"/>
</dbReference>
<comment type="caution">
    <text evidence="8">The sequence shown here is derived from an EMBL/GenBank/DDBJ whole genome shotgun (WGS) entry which is preliminary data.</text>
</comment>
<evidence type="ECO:0000256" key="5">
    <source>
        <dbReference type="ARBA" id="ARBA00038359"/>
    </source>
</evidence>
<comment type="similarity">
    <text evidence="5">Belongs to the SAT4 family.</text>
</comment>
<evidence type="ECO:0000256" key="4">
    <source>
        <dbReference type="ARBA" id="ARBA00023136"/>
    </source>
</evidence>
<evidence type="ECO:0000313" key="9">
    <source>
        <dbReference type="Proteomes" id="UP000664203"/>
    </source>
</evidence>
<keyword evidence="9" id="KW-1185">Reference proteome</keyword>
<sequence length="153" mass="16551">MNAIFTSLDLTETSACVAGLLRMVFVIKDAHSADGTYTGGFLSVFSSIEVNVGIIAACLVALPPVVKKYPVRSLGNWSLSSLKSRLRRRSERKSARSNKKSKHDSFHGLSVHLPTSGGFTELRETSKSEASVEGDLGEQDTETGRYHTEGFGV</sequence>
<dbReference type="PANTHER" id="PTHR33048:SF47">
    <property type="entry name" value="INTEGRAL MEMBRANE PROTEIN-RELATED"/>
    <property type="match status" value="1"/>
</dbReference>
<dbReference type="Pfam" id="PF20684">
    <property type="entry name" value="Fung_rhodopsin"/>
    <property type="match status" value="1"/>
</dbReference>
<accession>A0A8H3G9Q7</accession>
<keyword evidence="2" id="KW-0812">Transmembrane</keyword>
<reference evidence="8" key="1">
    <citation type="submission" date="2021-03" db="EMBL/GenBank/DDBJ databases">
        <authorList>
            <person name="Tagirdzhanova G."/>
        </authorList>
    </citation>
    <scope>NUCLEOTIDE SEQUENCE</scope>
</reference>
<dbReference type="PANTHER" id="PTHR33048">
    <property type="entry name" value="PTH11-LIKE INTEGRAL MEMBRANE PROTEIN (AFU_ORTHOLOGUE AFUA_5G11245)"/>
    <property type="match status" value="1"/>
</dbReference>
<evidence type="ECO:0000256" key="1">
    <source>
        <dbReference type="ARBA" id="ARBA00004141"/>
    </source>
</evidence>
<feature type="domain" description="Rhodopsin" evidence="7">
    <location>
        <begin position="15"/>
        <end position="67"/>
    </location>
</feature>
<keyword evidence="3" id="KW-1133">Transmembrane helix</keyword>
<evidence type="ECO:0000259" key="7">
    <source>
        <dbReference type="Pfam" id="PF20684"/>
    </source>
</evidence>
<evidence type="ECO:0000256" key="6">
    <source>
        <dbReference type="SAM" id="MobiDB-lite"/>
    </source>
</evidence>
<dbReference type="InterPro" id="IPR052337">
    <property type="entry name" value="SAT4-like"/>
</dbReference>